<evidence type="ECO:0000259" key="6">
    <source>
        <dbReference type="Pfam" id="PF04042"/>
    </source>
</evidence>
<proteinExistence type="inferred from homology"/>
<dbReference type="InterPro" id="IPR016722">
    <property type="entry name" value="DNA_pol_alpha_bsu"/>
</dbReference>
<organism evidence="7 8">
    <name type="scientific">Heterorhabditis bacteriophora</name>
    <name type="common">Entomopathogenic nematode worm</name>
    <dbReference type="NCBI Taxonomy" id="37862"/>
    <lineage>
        <taxon>Eukaryota</taxon>
        <taxon>Metazoa</taxon>
        <taxon>Ecdysozoa</taxon>
        <taxon>Nematoda</taxon>
        <taxon>Chromadorea</taxon>
        <taxon>Rhabditida</taxon>
        <taxon>Rhabditina</taxon>
        <taxon>Rhabditomorpha</taxon>
        <taxon>Strongyloidea</taxon>
        <taxon>Heterorhabditidae</taxon>
        <taxon>Heterorhabditis</taxon>
    </lineage>
</organism>
<dbReference type="GO" id="GO:0006270">
    <property type="term" value="P:DNA replication initiation"/>
    <property type="evidence" value="ECO:0007669"/>
    <property type="project" value="TreeGrafter"/>
</dbReference>
<feature type="domain" description="DNA polymerase alpha/delta/epsilon subunit B" evidence="6">
    <location>
        <begin position="1"/>
        <end position="172"/>
    </location>
</feature>
<evidence type="ECO:0000313" key="7">
    <source>
        <dbReference type="Proteomes" id="UP000095283"/>
    </source>
</evidence>
<accession>A0A1I7X8W8</accession>
<reference evidence="8" key="1">
    <citation type="submission" date="2016-11" db="UniProtKB">
        <authorList>
            <consortium name="WormBaseParasite"/>
        </authorList>
    </citation>
    <scope>IDENTIFICATION</scope>
</reference>
<dbReference type="PANTHER" id="PTHR23061">
    <property type="entry name" value="DNA POLYMERASE 2 ALPHA 70 KDA SUBUNIT"/>
    <property type="match status" value="1"/>
</dbReference>
<dbReference type="Pfam" id="PF04042">
    <property type="entry name" value="DNA_pol_E_B"/>
    <property type="match status" value="1"/>
</dbReference>
<evidence type="ECO:0000256" key="5">
    <source>
        <dbReference type="ARBA" id="ARBA00023242"/>
    </source>
</evidence>
<evidence type="ECO:0000256" key="4">
    <source>
        <dbReference type="ARBA" id="ARBA00022705"/>
    </source>
</evidence>
<keyword evidence="5" id="KW-0539">Nucleus</keyword>
<dbReference type="GO" id="GO:0003677">
    <property type="term" value="F:DNA binding"/>
    <property type="evidence" value="ECO:0007669"/>
    <property type="project" value="InterPro"/>
</dbReference>
<name>A0A1I7X8W8_HETBA</name>
<dbReference type="PANTHER" id="PTHR23061:SF12">
    <property type="entry name" value="DNA POLYMERASE ALPHA SUBUNIT B"/>
    <property type="match status" value="1"/>
</dbReference>
<dbReference type="Proteomes" id="UP000095283">
    <property type="component" value="Unplaced"/>
</dbReference>
<evidence type="ECO:0000256" key="1">
    <source>
        <dbReference type="ARBA" id="ARBA00004123"/>
    </source>
</evidence>
<dbReference type="Gene3D" id="3.60.21.60">
    <property type="match status" value="2"/>
</dbReference>
<keyword evidence="7" id="KW-1185">Reference proteome</keyword>
<keyword evidence="4" id="KW-0235">DNA replication</keyword>
<evidence type="ECO:0000256" key="3">
    <source>
        <dbReference type="ARBA" id="ARBA00018596"/>
    </source>
</evidence>
<comment type="similarity">
    <text evidence="2">Belongs to the DNA polymerase alpha subunit B family.</text>
</comment>
<protein>
    <recommendedName>
        <fullName evidence="3">DNA polymerase alpha subunit B</fullName>
    </recommendedName>
</protein>
<dbReference type="InterPro" id="IPR007185">
    <property type="entry name" value="DNA_pol_a/d/e_bsu"/>
</dbReference>
<sequence>MGPFVDRRNVFMHGAEFDTTYEALMSQLMRNISIALEGCRTELIIQPATSRDACCINVFPTAPFKISPDVVKILGKRLHLVSDPCIIKVSGVEIALTSSEVAIFKFNIFNILLFSSSYLRITRLSSHLLSQRSLYPLSPTSVPSSLEALHRLCRLRSAPHMIIAPSIMAGFIKTINGCVVANPGPLSRGGSGSFLHCDISMSVLQDAELFSECGSFQVVKI</sequence>
<evidence type="ECO:0000256" key="2">
    <source>
        <dbReference type="ARBA" id="ARBA00007299"/>
    </source>
</evidence>
<dbReference type="GO" id="GO:0005658">
    <property type="term" value="C:alpha DNA polymerase:primase complex"/>
    <property type="evidence" value="ECO:0007669"/>
    <property type="project" value="TreeGrafter"/>
</dbReference>
<dbReference type="WBParaSite" id="Hba_14020">
    <property type="protein sequence ID" value="Hba_14020"/>
    <property type="gene ID" value="Hba_14020"/>
</dbReference>
<dbReference type="AlphaFoldDB" id="A0A1I7X8W8"/>
<evidence type="ECO:0000313" key="8">
    <source>
        <dbReference type="WBParaSite" id="Hba_14020"/>
    </source>
</evidence>
<comment type="subcellular location">
    <subcellularLocation>
        <location evidence="1">Nucleus</location>
    </subcellularLocation>
</comment>